<dbReference type="RefSeq" id="WP_126412364.1">
    <property type="nucleotide sequence ID" value="NZ_CBCRWE010000056.1"/>
</dbReference>
<keyword evidence="2" id="KW-1185">Reference proteome</keyword>
<sequence length="238" mass="25998">MSDNCYLKSLVASGWNTNDSVLEALAEAGVPQPTEDYLAGAFRQDTWSKLDRVCKLMSANFAECKFADSVHYGALLVTSPNLFDVRPKLQEYVRSDQTEIVVPDFVDERLGEGVNNADLDSPWTLFATVVSDAGLAMGSYNDVVSAHQGVYSIDGVDTRRLMTRQLWCSLVLQNLVSPDSELRARWTSTLFVGEGLVDGKVASGTVLHGQVRQRLGKPTRGSSPMRVRPAVRIAAAKA</sequence>
<dbReference type="EMBL" id="LR134363">
    <property type="protein sequence ID" value="VEG75773.1"/>
    <property type="molecule type" value="Genomic_DNA"/>
</dbReference>
<dbReference type="KEGG" id="asla:NCTC11923_02451"/>
<dbReference type="STRING" id="1278298.GCA_000428685_02552"/>
<dbReference type="AlphaFoldDB" id="A0A448KFQ1"/>
<evidence type="ECO:0000313" key="2">
    <source>
        <dbReference type="Proteomes" id="UP000276899"/>
    </source>
</evidence>
<protein>
    <submittedName>
        <fullName evidence="1">Uncharacterized protein</fullName>
    </submittedName>
</protein>
<gene>
    <name evidence="1" type="ORF">NCTC11923_02451</name>
</gene>
<evidence type="ECO:0000313" key="1">
    <source>
        <dbReference type="EMBL" id="VEG75773.1"/>
    </source>
</evidence>
<organism evidence="1 2">
    <name type="scientific">Actinomyces slackii</name>
    <dbReference type="NCBI Taxonomy" id="52774"/>
    <lineage>
        <taxon>Bacteria</taxon>
        <taxon>Bacillati</taxon>
        <taxon>Actinomycetota</taxon>
        <taxon>Actinomycetes</taxon>
        <taxon>Actinomycetales</taxon>
        <taxon>Actinomycetaceae</taxon>
        <taxon>Actinomyces</taxon>
    </lineage>
</organism>
<name>A0A448KFQ1_9ACTO</name>
<accession>A0A448KFQ1</accession>
<dbReference type="Proteomes" id="UP000276899">
    <property type="component" value="Chromosome"/>
</dbReference>
<proteinExistence type="predicted"/>
<reference evidence="1 2" key="1">
    <citation type="submission" date="2018-12" db="EMBL/GenBank/DDBJ databases">
        <authorList>
            <consortium name="Pathogen Informatics"/>
        </authorList>
    </citation>
    <scope>NUCLEOTIDE SEQUENCE [LARGE SCALE GENOMIC DNA]</scope>
    <source>
        <strain evidence="1 2">NCTC11923</strain>
    </source>
</reference>